<dbReference type="PANTHER" id="PTHR36169:SF1">
    <property type="entry name" value="ACETATE KINASE EUTQ"/>
    <property type="match status" value="1"/>
</dbReference>
<dbReference type="HOGENOM" id="CLU_082122_0_0_9"/>
<dbReference type="AlphaFoldDB" id="A6TUS5"/>
<dbReference type="InterPro" id="IPR011051">
    <property type="entry name" value="RmlC_Cupin_sf"/>
</dbReference>
<dbReference type="Proteomes" id="UP000001572">
    <property type="component" value="Chromosome"/>
</dbReference>
<dbReference type="EMBL" id="CP000724">
    <property type="protein sequence ID" value="ABR49943.1"/>
    <property type="molecule type" value="Genomic_DNA"/>
</dbReference>
<evidence type="ECO:0000313" key="2">
    <source>
        <dbReference type="Proteomes" id="UP000001572"/>
    </source>
</evidence>
<evidence type="ECO:0008006" key="3">
    <source>
        <dbReference type="Google" id="ProtNLM"/>
    </source>
</evidence>
<protein>
    <recommendedName>
        <fullName evidence="3">Ethanolamine utilization EutQ family protein</fullName>
    </recommendedName>
</protein>
<evidence type="ECO:0000313" key="1">
    <source>
        <dbReference type="EMBL" id="ABR49943.1"/>
    </source>
</evidence>
<proteinExistence type="predicted"/>
<dbReference type="KEGG" id="amt:Amet_3826"/>
<dbReference type="SUPFAM" id="SSF51182">
    <property type="entry name" value="RmlC-like cupins"/>
    <property type="match status" value="1"/>
</dbReference>
<dbReference type="InterPro" id="IPR010424">
    <property type="entry name" value="EutQ"/>
</dbReference>
<dbReference type="PANTHER" id="PTHR36169">
    <property type="entry name" value="ETHANOLAMINE UTILIZATION PROTEIN EUTQ"/>
    <property type="match status" value="1"/>
</dbReference>
<dbReference type="InterPro" id="IPR014710">
    <property type="entry name" value="RmlC-like_jellyroll"/>
</dbReference>
<dbReference type="Gene3D" id="2.60.120.10">
    <property type="entry name" value="Jelly Rolls"/>
    <property type="match status" value="1"/>
</dbReference>
<reference evidence="2" key="1">
    <citation type="journal article" date="2016" name="Genome Announc.">
        <title>Complete genome sequence of Alkaliphilus metalliredigens strain QYMF, an alkaliphilic and metal-reducing bacterium isolated from borax-contaminated leachate ponds.</title>
        <authorList>
            <person name="Hwang C."/>
            <person name="Copeland A."/>
            <person name="Lucas S."/>
            <person name="Lapidus A."/>
            <person name="Barry K."/>
            <person name="Detter J.C."/>
            <person name="Glavina Del Rio T."/>
            <person name="Hammon N."/>
            <person name="Israni S."/>
            <person name="Dalin E."/>
            <person name="Tice H."/>
            <person name="Pitluck S."/>
            <person name="Chertkov O."/>
            <person name="Brettin T."/>
            <person name="Bruce D."/>
            <person name="Han C."/>
            <person name="Schmutz J."/>
            <person name="Larimer F."/>
            <person name="Land M.L."/>
            <person name="Hauser L."/>
            <person name="Kyrpides N."/>
            <person name="Mikhailova N."/>
            <person name="Ye Q."/>
            <person name="Zhou J."/>
            <person name="Richardson P."/>
            <person name="Fields M.W."/>
        </authorList>
    </citation>
    <scope>NUCLEOTIDE SEQUENCE [LARGE SCALE GENOMIC DNA]</scope>
    <source>
        <strain evidence="2">QYMF</strain>
    </source>
</reference>
<accession>A6TUS5</accession>
<name>A6TUS5_ALKMQ</name>
<dbReference type="Pfam" id="PF06249">
    <property type="entry name" value="EutQ"/>
    <property type="match status" value="1"/>
</dbReference>
<keyword evidence="2" id="KW-1185">Reference proteome</keyword>
<dbReference type="OrthoDB" id="3828611at2"/>
<sequence length="226" mass="25355">MKSLICARDVEVTHDKGVKTILVDENTIITPSAKDVAKAMEVQFVYQEENCSDLMFQNEFEDPKISNKENTELDSEMIYKALLVLKNQGLLENIINSVLGEQPYSYEKASNGIKVVRGQSVKFKPSYMGVENHQLKSQELVGKDEGTMNSGFFIIDHTSFYKKVEWEEMNYITEGSVSISIDGHKIHANKGDVVHIPAGSSVTRASMDKAKVFYTICQNVKSKVMA</sequence>
<dbReference type="STRING" id="293826.Amet_3826"/>
<organism evidence="1 2">
    <name type="scientific">Alkaliphilus metalliredigens (strain QYMF)</name>
    <dbReference type="NCBI Taxonomy" id="293826"/>
    <lineage>
        <taxon>Bacteria</taxon>
        <taxon>Bacillati</taxon>
        <taxon>Bacillota</taxon>
        <taxon>Clostridia</taxon>
        <taxon>Peptostreptococcales</taxon>
        <taxon>Natronincolaceae</taxon>
        <taxon>Alkaliphilus</taxon>
    </lineage>
</organism>
<dbReference type="RefSeq" id="WP_012064901.1">
    <property type="nucleotide sequence ID" value="NC_009633.1"/>
</dbReference>
<gene>
    <name evidence="1" type="ordered locus">Amet_3826</name>
</gene>
<dbReference type="eggNOG" id="COG4766">
    <property type="taxonomic scope" value="Bacteria"/>
</dbReference>